<dbReference type="AlphaFoldDB" id="K0TJZ0"/>
<evidence type="ECO:0000313" key="7">
    <source>
        <dbReference type="Proteomes" id="UP000266841"/>
    </source>
</evidence>
<keyword evidence="2" id="KW-0378">Hydrolase</keyword>
<protein>
    <recommendedName>
        <fullName evidence="5">SNF2 N-terminal domain-containing protein</fullName>
    </recommendedName>
</protein>
<reference evidence="6 7" key="1">
    <citation type="journal article" date="2012" name="Genome Biol.">
        <title>Genome and low-iron response of an oceanic diatom adapted to chronic iron limitation.</title>
        <authorList>
            <person name="Lommer M."/>
            <person name="Specht M."/>
            <person name="Roy A.S."/>
            <person name="Kraemer L."/>
            <person name="Andreson R."/>
            <person name="Gutowska M.A."/>
            <person name="Wolf J."/>
            <person name="Bergner S.V."/>
            <person name="Schilhabel M.B."/>
            <person name="Klostermeier U.C."/>
            <person name="Beiko R.G."/>
            <person name="Rosenstiel P."/>
            <person name="Hippler M."/>
            <person name="Laroche J."/>
        </authorList>
    </citation>
    <scope>NUCLEOTIDE SEQUENCE [LARGE SCALE GENOMIC DNA]</scope>
    <source>
        <strain evidence="6 7">CCMP1005</strain>
    </source>
</reference>
<evidence type="ECO:0000256" key="4">
    <source>
        <dbReference type="SAM" id="MobiDB-lite"/>
    </source>
</evidence>
<dbReference type="Proteomes" id="UP000266841">
    <property type="component" value="Unassembled WGS sequence"/>
</dbReference>
<accession>K0TJZ0</accession>
<comment type="caution">
    <text evidence="6">The sequence shown here is derived from an EMBL/GenBank/DDBJ whole genome shotgun (WGS) entry which is preliminary data.</text>
</comment>
<dbReference type="GO" id="GO:0016787">
    <property type="term" value="F:hydrolase activity"/>
    <property type="evidence" value="ECO:0007669"/>
    <property type="project" value="UniProtKB-KW"/>
</dbReference>
<feature type="compositionally biased region" description="Basic and acidic residues" evidence="4">
    <location>
        <begin position="76"/>
        <end position="89"/>
    </location>
</feature>
<dbReference type="GO" id="GO:0005524">
    <property type="term" value="F:ATP binding"/>
    <property type="evidence" value="ECO:0007669"/>
    <property type="project" value="UniProtKB-KW"/>
</dbReference>
<feature type="compositionally biased region" description="Polar residues" evidence="4">
    <location>
        <begin position="125"/>
        <end position="135"/>
    </location>
</feature>
<evidence type="ECO:0000259" key="5">
    <source>
        <dbReference type="Pfam" id="PF00176"/>
    </source>
</evidence>
<keyword evidence="3" id="KW-0067">ATP-binding</keyword>
<evidence type="ECO:0000256" key="2">
    <source>
        <dbReference type="ARBA" id="ARBA00022801"/>
    </source>
</evidence>
<dbReference type="GO" id="GO:0008094">
    <property type="term" value="F:ATP-dependent activity, acting on DNA"/>
    <property type="evidence" value="ECO:0007669"/>
    <property type="project" value="TreeGrafter"/>
</dbReference>
<proteinExistence type="predicted"/>
<dbReference type="PANTHER" id="PTHR45626">
    <property type="entry name" value="TRANSCRIPTION TERMINATION FACTOR 2-RELATED"/>
    <property type="match status" value="1"/>
</dbReference>
<evidence type="ECO:0000256" key="1">
    <source>
        <dbReference type="ARBA" id="ARBA00022741"/>
    </source>
</evidence>
<evidence type="ECO:0000256" key="3">
    <source>
        <dbReference type="ARBA" id="ARBA00022840"/>
    </source>
</evidence>
<feature type="compositionally biased region" description="Low complexity" evidence="4">
    <location>
        <begin position="43"/>
        <end position="71"/>
    </location>
</feature>
<feature type="region of interest" description="Disordered" evidence="4">
    <location>
        <begin position="209"/>
        <end position="267"/>
    </location>
</feature>
<dbReference type="GO" id="GO:0006281">
    <property type="term" value="P:DNA repair"/>
    <property type="evidence" value="ECO:0007669"/>
    <property type="project" value="TreeGrafter"/>
</dbReference>
<feature type="compositionally biased region" description="Acidic residues" evidence="4">
    <location>
        <begin position="238"/>
        <end position="248"/>
    </location>
</feature>
<feature type="compositionally biased region" description="Polar residues" evidence="4">
    <location>
        <begin position="9"/>
        <end position="24"/>
    </location>
</feature>
<dbReference type="InterPro" id="IPR050628">
    <property type="entry name" value="SNF2_RAD54_helicase_TF"/>
</dbReference>
<gene>
    <name evidence="6" type="ORF">THAOC_07638</name>
</gene>
<evidence type="ECO:0000313" key="6">
    <source>
        <dbReference type="EMBL" id="EJK70962.1"/>
    </source>
</evidence>
<feature type="compositionally biased region" description="Acidic residues" evidence="4">
    <location>
        <begin position="162"/>
        <end position="171"/>
    </location>
</feature>
<keyword evidence="7" id="KW-1185">Reference proteome</keyword>
<organism evidence="6 7">
    <name type="scientific">Thalassiosira oceanica</name>
    <name type="common">Marine diatom</name>
    <dbReference type="NCBI Taxonomy" id="159749"/>
    <lineage>
        <taxon>Eukaryota</taxon>
        <taxon>Sar</taxon>
        <taxon>Stramenopiles</taxon>
        <taxon>Ochrophyta</taxon>
        <taxon>Bacillariophyta</taxon>
        <taxon>Coscinodiscophyceae</taxon>
        <taxon>Thalassiosirophycidae</taxon>
        <taxon>Thalassiosirales</taxon>
        <taxon>Thalassiosiraceae</taxon>
        <taxon>Thalassiosira</taxon>
    </lineage>
</organism>
<feature type="region of interest" description="Disordered" evidence="4">
    <location>
        <begin position="1"/>
        <end position="171"/>
    </location>
</feature>
<dbReference type="InterPro" id="IPR000330">
    <property type="entry name" value="SNF2_N"/>
</dbReference>
<name>K0TJZ0_THAOC</name>
<dbReference type="InterPro" id="IPR027417">
    <property type="entry name" value="P-loop_NTPase"/>
</dbReference>
<sequence>MPTFVRLASRSSSVADGQSQSAETDNVEKENAENALSPKHARSPAAARSAGSCRSPCRGPSGAASAGSPGSAHKRKVEEISQSKRDSPLRLRAPVTNQQSLDAKMKEEKECETKPRRQLFDGSCDDTNPNASSLMGSYPGGEELFGAKTTQQKSRGGGLPLSDDDDDEWMDGVEKSTRTFDIYSDDEVEIIAHRSTTTTSRRKTIKAEDVFSSDSDSEIEVVESNGRSIRTAPSTEGSDLDDSSDEEMITSSKKPRNGSRRTTSASRLAAMTKTYSCESEEFDDEVNDIDSMDKRAEHLKSLLSDKDRILQLQLWDCGFKFRLLPHQPEAVRFVAGLPRFYPFSSADHELGHEDDEDECGVNVEEMLKNDLFGRNARKKALKTVKLNKSRGGLLADDMGLGKTVQSLAAAVIRNAKREHPTKTVIVSPGEGVQNQWHETLVAIGVCESQIEIVGEAKKEQTNAEGRRDRAH</sequence>
<dbReference type="Gene3D" id="3.40.50.300">
    <property type="entry name" value="P-loop containing nucleotide triphosphate hydrolases"/>
    <property type="match status" value="1"/>
</dbReference>
<dbReference type="Pfam" id="PF00176">
    <property type="entry name" value="SNF2-rel_dom"/>
    <property type="match status" value="1"/>
</dbReference>
<feature type="compositionally biased region" description="Basic and acidic residues" evidence="4">
    <location>
        <begin position="103"/>
        <end position="119"/>
    </location>
</feature>
<keyword evidence="1" id="KW-0547">Nucleotide-binding</keyword>
<feature type="domain" description="SNF2 N-terminal" evidence="5">
    <location>
        <begin position="381"/>
        <end position="440"/>
    </location>
</feature>
<dbReference type="SUPFAM" id="SSF52540">
    <property type="entry name" value="P-loop containing nucleoside triphosphate hydrolases"/>
    <property type="match status" value="1"/>
</dbReference>
<dbReference type="GO" id="GO:0005634">
    <property type="term" value="C:nucleus"/>
    <property type="evidence" value="ECO:0007669"/>
    <property type="project" value="TreeGrafter"/>
</dbReference>
<dbReference type="EMBL" id="AGNL01007813">
    <property type="protein sequence ID" value="EJK70962.1"/>
    <property type="molecule type" value="Genomic_DNA"/>
</dbReference>